<sequence length="277" mass="33097">MNENGFSQLKITRPPINLLANQPPILSTKNNNNININNNNNNNNSLINIENSINKCCSKFNNYNKRLKYRKRINKEIKELRDSLLNFIDHMNEEFENQKCKFQTIKDNINNYIVNSIKYYNDDDDDDDDDDEDDGGIDEKEDNDKKEINYYSNIQGNSQNNRESGSRDQFILELWNEEFEEKLGFFKPLYDYIYQQTLDISQSYYELKLKTIEFQYFPKNKRLSSTSTSSKNLFLLPLSKLYFKIKYYLKFISNRSLFYINSLKHNLPTIKIQINFK</sequence>
<gene>
    <name evidence="2" type="ORF">RB653_002289</name>
</gene>
<evidence type="ECO:0000256" key="1">
    <source>
        <dbReference type="SAM" id="MobiDB-lite"/>
    </source>
</evidence>
<name>A0AAN7TX68_9MYCE</name>
<evidence type="ECO:0000313" key="2">
    <source>
        <dbReference type="EMBL" id="KAK5577348.1"/>
    </source>
</evidence>
<accession>A0AAN7TX68</accession>
<dbReference type="Proteomes" id="UP001344447">
    <property type="component" value="Unassembled WGS sequence"/>
</dbReference>
<proteinExistence type="predicted"/>
<dbReference type="EMBL" id="JAVFKY010000004">
    <property type="protein sequence ID" value="KAK5577348.1"/>
    <property type="molecule type" value="Genomic_DNA"/>
</dbReference>
<comment type="caution">
    <text evidence="2">The sequence shown here is derived from an EMBL/GenBank/DDBJ whole genome shotgun (WGS) entry which is preliminary data.</text>
</comment>
<keyword evidence="3" id="KW-1185">Reference proteome</keyword>
<evidence type="ECO:0000313" key="3">
    <source>
        <dbReference type="Proteomes" id="UP001344447"/>
    </source>
</evidence>
<reference evidence="2 3" key="1">
    <citation type="submission" date="2023-11" db="EMBL/GenBank/DDBJ databases">
        <title>Dfirmibasis_genome.</title>
        <authorList>
            <person name="Edelbroek B."/>
            <person name="Kjellin J."/>
            <person name="Jerlstrom-Hultqvist J."/>
            <person name="Soderbom F."/>
        </authorList>
    </citation>
    <scope>NUCLEOTIDE SEQUENCE [LARGE SCALE GENOMIC DNA]</scope>
    <source>
        <strain evidence="2 3">TNS-C-14</strain>
    </source>
</reference>
<dbReference type="AlphaFoldDB" id="A0AAN7TX68"/>
<protein>
    <submittedName>
        <fullName evidence="2">Uncharacterized protein</fullName>
    </submittedName>
</protein>
<organism evidence="2 3">
    <name type="scientific">Dictyostelium firmibasis</name>
    <dbReference type="NCBI Taxonomy" id="79012"/>
    <lineage>
        <taxon>Eukaryota</taxon>
        <taxon>Amoebozoa</taxon>
        <taxon>Evosea</taxon>
        <taxon>Eumycetozoa</taxon>
        <taxon>Dictyostelia</taxon>
        <taxon>Dictyosteliales</taxon>
        <taxon>Dictyosteliaceae</taxon>
        <taxon>Dictyostelium</taxon>
    </lineage>
</organism>
<feature type="region of interest" description="Disordered" evidence="1">
    <location>
        <begin position="120"/>
        <end position="142"/>
    </location>
</feature>
<feature type="compositionally biased region" description="Acidic residues" evidence="1">
    <location>
        <begin position="122"/>
        <end position="141"/>
    </location>
</feature>